<keyword evidence="5" id="KW-0677">Repeat</keyword>
<feature type="compositionally biased region" description="Polar residues" evidence="8">
    <location>
        <begin position="1343"/>
        <end position="1361"/>
    </location>
</feature>
<feature type="region of interest" description="Disordered" evidence="8">
    <location>
        <begin position="939"/>
        <end position="962"/>
    </location>
</feature>
<dbReference type="InterPro" id="IPR050557">
    <property type="entry name" value="RTX_toxin/Mannuronan_C5-epim"/>
</dbReference>
<dbReference type="PRINTS" id="PR01488">
    <property type="entry name" value="RTXTOXINA"/>
</dbReference>
<keyword evidence="11" id="KW-1185">Reference proteome</keyword>
<dbReference type="EMBL" id="JAKGAQ010000001">
    <property type="protein sequence ID" value="MCF2870252.1"/>
    <property type="molecule type" value="Genomic_DNA"/>
</dbReference>
<dbReference type="RefSeq" id="WP_235224363.1">
    <property type="nucleotide sequence ID" value="NZ_JAKGAQ010000001.1"/>
</dbReference>
<keyword evidence="7" id="KW-0472">Membrane</keyword>
<dbReference type="Gene3D" id="2.150.10.10">
    <property type="entry name" value="Serralysin-like metalloprotease, C-terminal"/>
    <property type="match status" value="8"/>
</dbReference>
<dbReference type="InterPro" id="IPR028992">
    <property type="entry name" value="Hedgehog/Intein_dom"/>
</dbReference>
<keyword evidence="6" id="KW-0843">Virulence</keyword>
<dbReference type="PANTHER" id="PTHR38340">
    <property type="entry name" value="S-LAYER PROTEIN"/>
    <property type="match status" value="1"/>
</dbReference>
<evidence type="ECO:0000256" key="6">
    <source>
        <dbReference type="ARBA" id="ARBA00023026"/>
    </source>
</evidence>
<dbReference type="Pfam" id="PF13403">
    <property type="entry name" value="Hint_2"/>
    <property type="match status" value="1"/>
</dbReference>
<dbReference type="PROSITE" id="PS50817">
    <property type="entry name" value="INTEIN_N_TER"/>
    <property type="match status" value="1"/>
</dbReference>
<dbReference type="PROSITE" id="PS00330">
    <property type="entry name" value="HEMOLYSIN_CALCIUM"/>
    <property type="match status" value="9"/>
</dbReference>
<keyword evidence="3" id="KW-0964">Secreted</keyword>
<evidence type="ECO:0000256" key="5">
    <source>
        <dbReference type="ARBA" id="ARBA00022737"/>
    </source>
</evidence>
<dbReference type="InterPro" id="IPR036844">
    <property type="entry name" value="Hint_dom_sf"/>
</dbReference>
<feature type="region of interest" description="Disordered" evidence="8">
    <location>
        <begin position="43"/>
        <end position="78"/>
    </location>
</feature>
<dbReference type="PRINTS" id="PR00313">
    <property type="entry name" value="CABNDNGRPT"/>
</dbReference>
<dbReference type="PANTHER" id="PTHR38340:SF1">
    <property type="entry name" value="S-LAYER PROTEIN"/>
    <property type="match status" value="1"/>
</dbReference>
<evidence type="ECO:0000256" key="1">
    <source>
        <dbReference type="ARBA" id="ARBA00004370"/>
    </source>
</evidence>
<accession>A0ABS9CSP4</accession>
<feature type="region of interest" description="Disordered" evidence="8">
    <location>
        <begin position="1197"/>
        <end position="1222"/>
    </location>
</feature>
<dbReference type="InterPro" id="IPR006141">
    <property type="entry name" value="Intein_N"/>
</dbReference>
<feature type="region of interest" description="Disordered" evidence="8">
    <location>
        <begin position="1343"/>
        <end position="1384"/>
    </location>
</feature>
<feature type="compositionally biased region" description="Low complexity" evidence="8">
    <location>
        <begin position="939"/>
        <end position="961"/>
    </location>
</feature>
<reference evidence="10 11" key="1">
    <citation type="submission" date="2022-01" db="EMBL/GenBank/DDBJ databases">
        <title>Octadecabacter sp. nov., isolated from a marine alga.</title>
        <authorList>
            <person name="Jin M.S."/>
            <person name="Kim H.M."/>
            <person name="Han D.M."/>
            <person name="Jung J.J."/>
            <person name="Jeon C.O."/>
        </authorList>
    </citation>
    <scope>NUCLEOTIDE SEQUENCE [LARGE SCALE GENOMIC DNA]</scope>
    <source>
        <strain evidence="10 11">G9-8</strain>
    </source>
</reference>
<dbReference type="CDD" id="cd00081">
    <property type="entry name" value="Hint"/>
    <property type="match status" value="1"/>
</dbReference>
<name>A0ABS9CSP4_9RHOB</name>
<feature type="domain" description="Hedgehog/Intein (Hint)" evidence="9">
    <location>
        <begin position="1765"/>
        <end position="1904"/>
    </location>
</feature>
<dbReference type="InterPro" id="IPR003995">
    <property type="entry name" value="RTX_toxin_determinant-A"/>
</dbReference>
<dbReference type="Pfam" id="PF00353">
    <property type="entry name" value="HemolysinCabind"/>
    <property type="match status" value="15"/>
</dbReference>
<evidence type="ECO:0000256" key="2">
    <source>
        <dbReference type="ARBA" id="ARBA00004613"/>
    </source>
</evidence>
<protein>
    <submittedName>
        <fullName evidence="10">Hint domain-containing protein</fullName>
    </submittedName>
</protein>
<keyword evidence="4" id="KW-0800">Toxin</keyword>
<evidence type="ECO:0000256" key="3">
    <source>
        <dbReference type="ARBA" id="ARBA00022525"/>
    </source>
</evidence>
<feature type="compositionally biased region" description="Low complexity" evidence="8">
    <location>
        <begin position="50"/>
        <end position="61"/>
    </location>
</feature>
<dbReference type="Gene3D" id="2.170.16.10">
    <property type="entry name" value="Hedgehog/Intein (Hint) domain"/>
    <property type="match status" value="1"/>
</dbReference>
<dbReference type="SUPFAM" id="SSF51294">
    <property type="entry name" value="Hedgehog/intein (Hint) domain"/>
    <property type="match status" value="1"/>
</dbReference>
<dbReference type="InterPro" id="IPR011049">
    <property type="entry name" value="Serralysin-like_metalloprot_C"/>
</dbReference>
<comment type="subcellular location">
    <subcellularLocation>
        <location evidence="1">Membrane</location>
    </subcellularLocation>
    <subcellularLocation>
        <location evidence="2">Secreted</location>
    </subcellularLocation>
</comment>
<evidence type="ECO:0000313" key="10">
    <source>
        <dbReference type="EMBL" id="MCF2870252.1"/>
    </source>
</evidence>
<comment type="caution">
    <text evidence="10">The sequence shown here is derived from an EMBL/GenBank/DDBJ whole genome shotgun (WGS) entry which is preliminary data.</text>
</comment>
<evidence type="ECO:0000259" key="9">
    <source>
        <dbReference type="Pfam" id="PF13403"/>
    </source>
</evidence>
<dbReference type="InterPro" id="IPR001343">
    <property type="entry name" value="Hemolysn_Ca-bd"/>
</dbReference>
<evidence type="ECO:0000256" key="4">
    <source>
        <dbReference type="ARBA" id="ARBA00022656"/>
    </source>
</evidence>
<organism evidence="10 11">
    <name type="scientific">Octadecabacter dasysiphoniae</name>
    <dbReference type="NCBI Taxonomy" id="2909341"/>
    <lineage>
        <taxon>Bacteria</taxon>
        <taxon>Pseudomonadati</taxon>
        <taxon>Pseudomonadota</taxon>
        <taxon>Alphaproteobacteria</taxon>
        <taxon>Rhodobacterales</taxon>
        <taxon>Roseobacteraceae</taxon>
        <taxon>Octadecabacter</taxon>
    </lineage>
</organism>
<dbReference type="SUPFAM" id="SSF51120">
    <property type="entry name" value="beta-Roll"/>
    <property type="match status" value="10"/>
</dbReference>
<proteinExistence type="predicted"/>
<feature type="region of interest" description="Disordered" evidence="8">
    <location>
        <begin position="728"/>
        <end position="762"/>
    </location>
</feature>
<dbReference type="InterPro" id="IPR018511">
    <property type="entry name" value="Hemolysin-typ_Ca-bd_CS"/>
</dbReference>
<evidence type="ECO:0000256" key="7">
    <source>
        <dbReference type="ARBA" id="ARBA00023136"/>
    </source>
</evidence>
<evidence type="ECO:0000256" key="8">
    <source>
        <dbReference type="SAM" id="MobiDB-lite"/>
    </source>
</evidence>
<sequence length="1950" mass="197241">MPTPLTLNWSQETITSGGFTQDTGGINVGVSFVNDGSATDFSNSTSSQYTESGETFSTSSSLRLVGDGNDGTAGDEQTSTTTIDFSAASGSGFSSEVENVAFRINDFDTSSWIDVITVRAYDANGGLIDVSLTWNGSTTTGTNASLTSNVANGSAATQTGSILVEIAGPVSYLEIDYDNNGTGGQALWVTDVHFDAIDLDGTVEGSAGNDVIDDTYILDPDGDKVDAGDEILAGYGTDGDLIEAYGGNDTVLAGAGDDSVYAGTGTDSVSGGTGNDTVFLEEGNDTFGDWFTEDGSDTIYGGSGNDTINSGNDSDTIFGGADNDVLIGASGDDTLFGGTGSDEFQITDDHESDVIEGGEDGDGSDVDIINFSNFESDQGVTVTATGDETGTYAFNDTVGDGSYSEIEGFISNEGDDTFNLGADNSGVLVDTFTGNDTITTGSGDDTIDGGQGEDVFNTGAGNDQVNLGEDSPGVSDGDADVIILQDGFGDDIITNFDAPTANGDGTFTGIDTLEVSNLTNGTVPVNTNDVTVTDDGSGNAVLNFPNGESITLDGMSPTDADNPFYLNAIGIPMLDGTVSGTSGADIIDGTYADDPDGDFVDNNDAILAGDTGDDDLIFGYENDDVILAGAGNDEVYGGDDNDTITGGAGDDTLFGGTGDDTFFVGSTDGADTIEGGENVGDTDTLTFTDSNGPDGVDVVMTGDESGTYSSAVDGASGSFSEIEQINLTDQDDSFDGAAATSGNTIDGGDGEDVLSGSAASDSFDGGADNDIISGLGGEDTIEGGDGDDIIAGDATAPSSATLAGEAGQLYLDVANVASGSETGTPGDAQAGDSVVFNDAATLPDGTIVSVKVTVVSISDPDVTVDLTESQAGAPLRVNGNGDASNAGAEVQFKLEFFDQATGLPITISGEATVTDIDDNAGAGEEYVSFSDGDVTDYTVSPSSSITPSVSGGTVSGTGTTTNNASDETAWFGVGFDNLSELNMTVGVVENTANYGFSGQDITGGITTTVDGGADDSLSGGAGDDVIYGNGGDDIIDGGADDDTLYGGSGQDTITGGTGSDTIIGGADQDAIYGGPGDVVDGSEDGVDNDTLYVEGAINIIYDVGNPENGVVEFASGPDLVFTNIENVVMTNDGTVSGTAGDDLIDASYTGDTDGDLVDANDAILPGDSGNDDLIEAGAGNDSIEAGAGADEIYAGADDDTVSGGTGADTLFGEGGNDTLYDDGGSDTVYGGAGDDIIGGASGTLSSGSDTLFGGTGDDTIFIGNGQDEAYGGDDADTFTSRGSGFDKIVEGGEGGDDDDTLSFADETDAADTIDVSFTGDEAGVVDIRGQTVTFSEIENIVGTQGDDSFDATNASTGTNMSGEAGDDTFTSGEGDDTLDGGDDRDTFLVQDGFGNDTIIGGQGGDNYDTLDLSGLSNPVNVVFTGPGAGTVTDTVTGDVITFSEIEFLVTTDQADTVDATLDDGYTYVNTLEGADTYTGSDGDDVVDDEMGAPNGGGNDTFFGGGGNDEIWAGNDDDTLFGGTGNDTLNGEDGSDIIQIGDNDGTDIVVGGEDTGDNDVLELDEDGSGQGVTVTYTGDEAGTYDFDGTTGEGTFSEIETLDGTSEDDTVNAGADTGGVTILGNEGDDSIAGGSGDDDIFGGADNDTLSGGAGADTISGGTGDDTITFAEGDDVTGGSGDDLFVLEDLGEPTNGTITIDGGSGDETPDPDGTGPLTGGDTLQLGGLANLTQAVKDTFVDDGTGSFSGSVTLDDGTILNFSEIENIICFTPGTRIATPKGLIAIDDLEVGDLVVTRDHGLQPIRWIEGRTVPAIDRFAPVRIRQNVLAGQDRDLIVSPQHRVLFQGYRAELLFGETEVLVSAKHLIDGMDVTQDEAEMVTYVHMLFDQHEVIYAEGAATESFHPGDVGFTAVGNQAREELFAIFPELRSDPKCYGNTARRCLKAHEAQLIRL</sequence>
<evidence type="ECO:0000313" key="11">
    <source>
        <dbReference type="Proteomes" id="UP001200557"/>
    </source>
</evidence>
<gene>
    <name evidence="10" type="ORF">L0664_04160</name>
</gene>
<dbReference type="Proteomes" id="UP001200557">
    <property type="component" value="Unassembled WGS sequence"/>
</dbReference>